<accession>A0A9P9J4M9</accession>
<dbReference type="SUPFAM" id="SSF51569">
    <property type="entry name" value="Aldolase"/>
    <property type="match status" value="1"/>
</dbReference>
<dbReference type="GO" id="GO:0008840">
    <property type="term" value="F:4-hydroxy-tetrahydrodipicolinate synthase activity"/>
    <property type="evidence" value="ECO:0007669"/>
    <property type="project" value="TreeGrafter"/>
</dbReference>
<keyword evidence="2" id="KW-1185">Reference proteome</keyword>
<proteinExistence type="predicted"/>
<name>A0A9P9J4M9_9HYPO</name>
<dbReference type="InterPro" id="IPR002220">
    <property type="entry name" value="DapA-like"/>
</dbReference>
<protein>
    <submittedName>
        <fullName evidence="1">Dihydrodipicolinate synthetase</fullName>
    </submittedName>
</protein>
<dbReference type="OrthoDB" id="191315at2759"/>
<sequence>MASPPPGVYVSSPTFFRPAPEGSGFLEDNVDVEAQLQHSILLARAGVRGVVLLGSIGEAIHLSGEERVELIAGVIKGLEAAGYSGFPVVAGVLTNGVHDTLAALRDCARAGAPWGLVLAPGYFGKGVTQTNLLNYFNLIADQSPLPILIYNCPGFTNQLLVEASTYKALARHPKIVGCKMTHNDVSAHIQITTDPEIDHSRFRVYSGASQQLAPVVLFGAAGVVDGLAGCYPKTAVRLMKLADIRPVEEAALSEMQAIQLAISRGKAFFAKTGLMGIREAIIRKYGLGSLGGGRLPMKGRMADREWDLLSKPLLADLDKIEASLP</sequence>
<dbReference type="EMBL" id="JAGMUV010000011">
    <property type="protein sequence ID" value="KAH7141049.1"/>
    <property type="molecule type" value="Genomic_DNA"/>
</dbReference>
<evidence type="ECO:0000313" key="1">
    <source>
        <dbReference type="EMBL" id="KAH7141049.1"/>
    </source>
</evidence>
<organism evidence="1 2">
    <name type="scientific">Dactylonectria macrodidyma</name>
    <dbReference type="NCBI Taxonomy" id="307937"/>
    <lineage>
        <taxon>Eukaryota</taxon>
        <taxon>Fungi</taxon>
        <taxon>Dikarya</taxon>
        <taxon>Ascomycota</taxon>
        <taxon>Pezizomycotina</taxon>
        <taxon>Sordariomycetes</taxon>
        <taxon>Hypocreomycetidae</taxon>
        <taxon>Hypocreales</taxon>
        <taxon>Nectriaceae</taxon>
        <taxon>Dactylonectria</taxon>
    </lineage>
</organism>
<dbReference type="Proteomes" id="UP000738349">
    <property type="component" value="Unassembled WGS sequence"/>
</dbReference>
<dbReference type="AlphaFoldDB" id="A0A9P9J4M9"/>
<comment type="caution">
    <text evidence="1">The sequence shown here is derived from an EMBL/GenBank/DDBJ whole genome shotgun (WGS) entry which is preliminary data.</text>
</comment>
<dbReference type="CDD" id="cd00408">
    <property type="entry name" value="DHDPS-like"/>
    <property type="match status" value="1"/>
</dbReference>
<dbReference type="PANTHER" id="PTHR12128">
    <property type="entry name" value="DIHYDRODIPICOLINATE SYNTHASE"/>
    <property type="match status" value="1"/>
</dbReference>
<dbReference type="PANTHER" id="PTHR12128:SF68">
    <property type="entry name" value="DIHYDRODIPICOLINATE SYNTHETASE"/>
    <property type="match status" value="1"/>
</dbReference>
<dbReference type="Gene3D" id="3.20.20.70">
    <property type="entry name" value="Aldolase class I"/>
    <property type="match status" value="1"/>
</dbReference>
<dbReference type="PRINTS" id="PR00146">
    <property type="entry name" value="DHPICSNTHASE"/>
</dbReference>
<reference evidence="1" key="1">
    <citation type="journal article" date="2021" name="Nat. Commun.">
        <title>Genetic determinants of endophytism in the Arabidopsis root mycobiome.</title>
        <authorList>
            <person name="Mesny F."/>
            <person name="Miyauchi S."/>
            <person name="Thiergart T."/>
            <person name="Pickel B."/>
            <person name="Atanasova L."/>
            <person name="Karlsson M."/>
            <person name="Huettel B."/>
            <person name="Barry K.W."/>
            <person name="Haridas S."/>
            <person name="Chen C."/>
            <person name="Bauer D."/>
            <person name="Andreopoulos W."/>
            <person name="Pangilinan J."/>
            <person name="LaButti K."/>
            <person name="Riley R."/>
            <person name="Lipzen A."/>
            <person name="Clum A."/>
            <person name="Drula E."/>
            <person name="Henrissat B."/>
            <person name="Kohler A."/>
            <person name="Grigoriev I.V."/>
            <person name="Martin F.M."/>
            <person name="Hacquard S."/>
        </authorList>
    </citation>
    <scope>NUCLEOTIDE SEQUENCE</scope>
    <source>
        <strain evidence="1">MPI-CAGE-AT-0147</strain>
    </source>
</reference>
<dbReference type="Pfam" id="PF00701">
    <property type="entry name" value="DHDPS"/>
    <property type="match status" value="1"/>
</dbReference>
<gene>
    <name evidence="1" type="ORF">EDB81DRAFT_692653</name>
</gene>
<dbReference type="SMART" id="SM01130">
    <property type="entry name" value="DHDPS"/>
    <property type="match status" value="1"/>
</dbReference>
<dbReference type="InterPro" id="IPR013785">
    <property type="entry name" value="Aldolase_TIM"/>
</dbReference>
<evidence type="ECO:0000313" key="2">
    <source>
        <dbReference type="Proteomes" id="UP000738349"/>
    </source>
</evidence>